<organism evidence="1 2">
    <name type="scientific">Halothiobacillus diazotrophicus</name>
    <dbReference type="NCBI Taxonomy" id="1860122"/>
    <lineage>
        <taxon>Bacteria</taxon>
        <taxon>Pseudomonadati</taxon>
        <taxon>Pseudomonadota</taxon>
        <taxon>Gammaproteobacteria</taxon>
        <taxon>Chromatiales</taxon>
        <taxon>Halothiobacillaceae</taxon>
        <taxon>Halothiobacillus</taxon>
    </lineage>
</organism>
<proteinExistence type="predicted"/>
<protein>
    <submittedName>
        <fullName evidence="1">DUF2190 domain-containing protein</fullName>
    </submittedName>
</protein>
<dbReference type="InterPro" id="IPR011231">
    <property type="entry name" value="Phage_VT1-Sakai_H0018"/>
</dbReference>
<dbReference type="AlphaFoldDB" id="A0A191ZDW0"/>
<dbReference type="OrthoDB" id="8594895at2"/>
<reference evidence="1 2" key="1">
    <citation type="submission" date="2016-06" db="EMBL/GenBank/DDBJ databases">
        <title>Insight into the functional genes involving in sulfur oxidation in Pearl River water.</title>
        <authorList>
            <person name="Luo J."/>
            <person name="Tan X."/>
            <person name="Lin W."/>
        </authorList>
    </citation>
    <scope>NUCLEOTIDE SEQUENCE [LARGE SCALE GENOMIC DNA]</scope>
    <source>
        <strain evidence="1 2">LS2</strain>
    </source>
</reference>
<dbReference type="Proteomes" id="UP000078596">
    <property type="component" value="Chromosome"/>
</dbReference>
<dbReference type="STRING" id="1860122.A9404_00475"/>
<gene>
    <name evidence="1" type="ORF">A9404_00475</name>
</gene>
<evidence type="ECO:0000313" key="1">
    <source>
        <dbReference type="EMBL" id="ANJ66055.1"/>
    </source>
</evidence>
<keyword evidence="2" id="KW-1185">Reference proteome</keyword>
<sequence length="110" mass="10715">MKTYQPILTTSITAAADLTINRFIGFDGNPCAAGAKAIGVAELDAAAGEQATANSLGVILVEAGAAITVGDPVEADANACAIPLSAGANNGHALDAAAAAGDVIRILRGI</sequence>
<name>A0A191ZDW0_9GAMM</name>
<accession>A0A191ZDW0</accession>
<evidence type="ECO:0000313" key="2">
    <source>
        <dbReference type="Proteomes" id="UP000078596"/>
    </source>
</evidence>
<dbReference type="EMBL" id="CP016027">
    <property type="protein sequence ID" value="ANJ66055.1"/>
    <property type="molecule type" value="Genomic_DNA"/>
</dbReference>
<dbReference type="KEGG" id="haz:A9404_00475"/>
<dbReference type="RefSeq" id="WP_066097671.1">
    <property type="nucleotide sequence ID" value="NZ_CP016027.1"/>
</dbReference>
<dbReference type="Pfam" id="PF09956">
    <property type="entry name" value="Phage_cement_2"/>
    <property type="match status" value="1"/>
</dbReference>